<protein>
    <submittedName>
        <fullName evidence="2">Uncharacterized protein</fullName>
    </submittedName>
</protein>
<dbReference type="Proteomes" id="UP000250174">
    <property type="component" value="Unassembled WGS sequence"/>
</dbReference>
<keyword evidence="1" id="KW-0472">Membrane</keyword>
<feature type="transmembrane region" description="Helical" evidence="1">
    <location>
        <begin position="142"/>
        <end position="168"/>
    </location>
</feature>
<evidence type="ECO:0000256" key="1">
    <source>
        <dbReference type="SAM" id="Phobius"/>
    </source>
</evidence>
<gene>
    <name evidence="2" type="ORF">A3864_16295</name>
</gene>
<feature type="transmembrane region" description="Helical" evidence="1">
    <location>
        <begin position="12"/>
        <end position="36"/>
    </location>
</feature>
<sequence length="245" mass="27964">MRVFLRILSRGFVKLGKISLGAVVIAGISLLVSGLFLDDPGLFIFGLYGAATFWVVGFIFIQLGFVKSKSELDSQTLYEWLDNPVDKNFFKSEVGYRKKVDLLENLEDTYDALMVVTCRDLKKLRLLKAHIEVKVDKNARELLFNTFLSVAMAIFIWNLNKGIIWVYAKSQSLSINDITLQQSVSYGTYMLIVVSVSLSIIATVFGYYTGKTRDRMLNSILDVCIEQLKEEEEKNKKRKKRRSTL</sequence>
<organism evidence="2 3">
    <name type="scientific">Priestia endophytica</name>
    <dbReference type="NCBI Taxonomy" id="135735"/>
    <lineage>
        <taxon>Bacteria</taxon>
        <taxon>Bacillati</taxon>
        <taxon>Bacillota</taxon>
        <taxon>Bacilli</taxon>
        <taxon>Bacillales</taxon>
        <taxon>Bacillaceae</taxon>
        <taxon>Priestia</taxon>
    </lineage>
</organism>
<proteinExistence type="predicted"/>
<accession>A0AAX1Q713</accession>
<keyword evidence="1" id="KW-0812">Transmembrane</keyword>
<evidence type="ECO:0000313" key="2">
    <source>
        <dbReference type="EMBL" id="RAS75225.1"/>
    </source>
</evidence>
<dbReference type="EMBL" id="LVYK01000037">
    <property type="protein sequence ID" value="RAS75225.1"/>
    <property type="molecule type" value="Genomic_DNA"/>
</dbReference>
<feature type="transmembrane region" description="Helical" evidence="1">
    <location>
        <begin position="42"/>
        <end position="66"/>
    </location>
</feature>
<feature type="transmembrane region" description="Helical" evidence="1">
    <location>
        <begin position="188"/>
        <end position="208"/>
    </location>
</feature>
<keyword evidence="1" id="KW-1133">Transmembrane helix</keyword>
<evidence type="ECO:0000313" key="3">
    <source>
        <dbReference type="Proteomes" id="UP000250174"/>
    </source>
</evidence>
<reference evidence="2 3" key="1">
    <citation type="submission" date="2016-03" db="EMBL/GenBank/DDBJ databases">
        <title>Comparison of Bacillus endophyticus and B. anthracis characteristics using whole genome sequence analysis and microbiological techniques.</title>
        <authorList>
            <person name="Lekota K.E."/>
            <person name="Mafofo J."/>
            <person name="Rees J."/>
            <person name="Muchadeyi F.C."/>
            <person name="Madoroba E."/>
            <person name="Van Heerden H."/>
        </authorList>
    </citation>
    <scope>NUCLEOTIDE SEQUENCE [LARGE SCALE GENOMIC DNA]</scope>
    <source>
        <strain evidence="2 3">3631_10C</strain>
    </source>
</reference>
<name>A0AAX1Q713_9BACI</name>
<comment type="caution">
    <text evidence="2">The sequence shown here is derived from an EMBL/GenBank/DDBJ whole genome shotgun (WGS) entry which is preliminary data.</text>
</comment>
<dbReference type="RefSeq" id="WP_113765829.1">
    <property type="nucleotide sequence ID" value="NZ_LVYK01000037.1"/>
</dbReference>
<dbReference type="AlphaFoldDB" id="A0AAX1Q713"/>